<dbReference type="Proteomes" id="UP000824192">
    <property type="component" value="Unassembled WGS sequence"/>
</dbReference>
<comment type="subcellular location">
    <subcellularLocation>
        <location evidence="1">Cell membrane</location>
        <topology evidence="1">Multi-pass membrane protein</topology>
    </subcellularLocation>
</comment>
<comment type="caution">
    <text evidence="8">The sequence shown here is derived from an EMBL/GenBank/DDBJ whole genome shotgun (WGS) entry which is preliminary data.</text>
</comment>
<dbReference type="AlphaFoldDB" id="A0A9D1RSI5"/>
<accession>A0A9D1RSI5</accession>
<keyword evidence="3 6" id="KW-0812">Transmembrane</keyword>
<feature type="transmembrane region" description="Helical" evidence="6">
    <location>
        <begin position="116"/>
        <end position="136"/>
    </location>
</feature>
<evidence type="ECO:0000256" key="4">
    <source>
        <dbReference type="ARBA" id="ARBA00022989"/>
    </source>
</evidence>
<feature type="transmembrane region" description="Helical" evidence="6">
    <location>
        <begin position="157"/>
        <end position="177"/>
    </location>
</feature>
<dbReference type="Pfam" id="PF02588">
    <property type="entry name" value="YitT_membrane"/>
    <property type="match status" value="1"/>
</dbReference>
<keyword evidence="4 6" id="KW-1133">Transmembrane helix</keyword>
<dbReference type="InterPro" id="IPR051461">
    <property type="entry name" value="UPF0750_membrane"/>
</dbReference>
<name>A0A9D1RSI5_9FIRM</name>
<dbReference type="PIRSF" id="PIRSF006483">
    <property type="entry name" value="Membrane_protein_YitT"/>
    <property type="match status" value="1"/>
</dbReference>
<evidence type="ECO:0000256" key="1">
    <source>
        <dbReference type="ARBA" id="ARBA00004651"/>
    </source>
</evidence>
<reference evidence="8" key="2">
    <citation type="submission" date="2021-04" db="EMBL/GenBank/DDBJ databases">
        <authorList>
            <person name="Gilroy R."/>
        </authorList>
    </citation>
    <scope>NUCLEOTIDE SEQUENCE</scope>
    <source>
        <strain evidence="8">ChiGjej6B6-1540</strain>
    </source>
</reference>
<feature type="transmembrane region" description="Helical" evidence="6">
    <location>
        <begin position="83"/>
        <end position="104"/>
    </location>
</feature>
<dbReference type="Pfam" id="PF10035">
    <property type="entry name" value="DUF2179"/>
    <property type="match status" value="1"/>
</dbReference>
<evidence type="ECO:0000256" key="6">
    <source>
        <dbReference type="SAM" id="Phobius"/>
    </source>
</evidence>
<dbReference type="Gene3D" id="3.30.70.120">
    <property type="match status" value="1"/>
</dbReference>
<keyword evidence="5 6" id="KW-0472">Membrane</keyword>
<dbReference type="GO" id="GO:0005886">
    <property type="term" value="C:plasma membrane"/>
    <property type="evidence" value="ECO:0007669"/>
    <property type="project" value="UniProtKB-SubCell"/>
</dbReference>
<feature type="transmembrane region" description="Helical" evidence="6">
    <location>
        <begin position="54"/>
        <end position="76"/>
    </location>
</feature>
<evidence type="ECO:0000256" key="5">
    <source>
        <dbReference type="ARBA" id="ARBA00023136"/>
    </source>
</evidence>
<dbReference type="EMBL" id="DXGA01000004">
    <property type="protein sequence ID" value="HIW92934.1"/>
    <property type="molecule type" value="Genomic_DNA"/>
</dbReference>
<keyword evidence="2" id="KW-1003">Cell membrane</keyword>
<dbReference type="PANTHER" id="PTHR33545:SF5">
    <property type="entry name" value="UPF0750 MEMBRANE PROTEIN YITT"/>
    <property type="match status" value="1"/>
</dbReference>
<feature type="domain" description="DUF2179" evidence="7">
    <location>
        <begin position="229"/>
        <end position="283"/>
    </location>
</feature>
<reference evidence="8" key="1">
    <citation type="journal article" date="2021" name="PeerJ">
        <title>Extensive microbial diversity within the chicken gut microbiome revealed by metagenomics and culture.</title>
        <authorList>
            <person name="Gilroy R."/>
            <person name="Ravi A."/>
            <person name="Getino M."/>
            <person name="Pursley I."/>
            <person name="Horton D.L."/>
            <person name="Alikhan N.F."/>
            <person name="Baker D."/>
            <person name="Gharbi K."/>
            <person name="Hall N."/>
            <person name="Watson M."/>
            <person name="Adriaenssens E.M."/>
            <person name="Foster-Nyarko E."/>
            <person name="Jarju S."/>
            <person name="Secka A."/>
            <person name="Antonio M."/>
            <person name="Oren A."/>
            <person name="Chaudhuri R.R."/>
            <person name="La Ragione R."/>
            <person name="Hildebrand F."/>
            <person name="Pallen M.J."/>
        </authorList>
    </citation>
    <scope>NUCLEOTIDE SEQUENCE</scope>
    <source>
        <strain evidence="8">ChiGjej6B6-1540</strain>
    </source>
</reference>
<dbReference type="InterPro" id="IPR019264">
    <property type="entry name" value="DUF2179"/>
</dbReference>
<protein>
    <submittedName>
        <fullName evidence="8">YitT family protein</fullName>
    </submittedName>
</protein>
<dbReference type="InterPro" id="IPR003740">
    <property type="entry name" value="YitT"/>
</dbReference>
<organism evidence="8 9">
    <name type="scientific">Candidatus Flavonifractor merdipullorum</name>
    <dbReference type="NCBI Taxonomy" id="2838590"/>
    <lineage>
        <taxon>Bacteria</taxon>
        <taxon>Bacillati</taxon>
        <taxon>Bacillota</taxon>
        <taxon>Clostridia</taxon>
        <taxon>Eubacteriales</taxon>
        <taxon>Oscillospiraceae</taxon>
        <taxon>Flavonifractor</taxon>
    </lineage>
</organism>
<dbReference type="InterPro" id="IPR015867">
    <property type="entry name" value="N-reg_PII/ATP_PRibTrfase_C"/>
</dbReference>
<evidence type="ECO:0000313" key="9">
    <source>
        <dbReference type="Proteomes" id="UP000824192"/>
    </source>
</evidence>
<dbReference type="CDD" id="cd16380">
    <property type="entry name" value="YitT_C"/>
    <property type="match status" value="1"/>
</dbReference>
<evidence type="ECO:0000313" key="8">
    <source>
        <dbReference type="EMBL" id="HIW92934.1"/>
    </source>
</evidence>
<gene>
    <name evidence="8" type="ORF">H9868_00160</name>
</gene>
<feature type="transmembrane region" description="Helical" evidence="6">
    <location>
        <begin position="12"/>
        <end position="29"/>
    </location>
</feature>
<evidence type="ECO:0000256" key="3">
    <source>
        <dbReference type="ARBA" id="ARBA00022692"/>
    </source>
</evidence>
<evidence type="ECO:0000256" key="2">
    <source>
        <dbReference type="ARBA" id="ARBA00022475"/>
    </source>
</evidence>
<sequence length="289" mass="31685">MKAKSGALLREFLLMTLGTVLVAIGVYFFKFPNNFSMGGVSGLAVILEPLTIRAFPWLTASAYNGIINTLFLFLGFAMLNKGFGLKTVYCSFLYSGVVQLFQWICPMSGPLTDEKVLELFFAVIFPALGSAILFNIDASSGGTDIIAMILKKYTGLDVGRALLLSDVLIAAATFLIFDVETGLFSILGLVLKSVLVDSVIESLNRRKNFFIITSRPSVTSEYITHTLGRGATIWKGEGAYTHEEHWIILTALSRGQAVTLRRFLKEKDPSAFFIIANSSEIFGKGFLRA</sequence>
<evidence type="ECO:0000259" key="7">
    <source>
        <dbReference type="Pfam" id="PF10035"/>
    </source>
</evidence>
<dbReference type="PANTHER" id="PTHR33545">
    <property type="entry name" value="UPF0750 MEMBRANE PROTEIN YITT-RELATED"/>
    <property type="match status" value="1"/>
</dbReference>
<proteinExistence type="predicted"/>